<name>A0ABT7CC34_9MICO</name>
<keyword evidence="4" id="KW-1185">Reference proteome</keyword>
<feature type="region of interest" description="Disordered" evidence="1">
    <location>
        <begin position="29"/>
        <end position="53"/>
    </location>
</feature>
<evidence type="ECO:0008006" key="5">
    <source>
        <dbReference type="Google" id="ProtNLM"/>
    </source>
</evidence>
<feature type="transmembrane region" description="Helical" evidence="2">
    <location>
        <begin position="640"/>
        <end position="662"/>
    </location>
</feature>
<sequence>MSLVKQVGAGFVMVTPRFSGFRKAVAAESTAAGREGGRNLQSSMGGAGRSAGSKLGKDMKSAFSSASAGLGGTSLKTLTREVQSAQDKLTAARLKQQDAAGTVRTAEAKLAEVIRKSGEDSAAAVAASEKLESARRKEKVAADNLATASTKLKDAQSAVKDASKDAGDSAASSVTGFDRLKDAAGNALTGIGDKAGSAGKAILDGIGAGIQAASQMAAAGLAALATQAVAITKSAVSEYATWEQVTGGIDTLFKDASGTVQGFADEAFQTAGVSANEYMTQVTSFSASLISSLDGDTTAAAGAANQAMIDMSDNANKMGTDIASIQNTYQGFAKQNYTMLDNLKLGYGGTKQEMERLLEDAAKLSGVEYNIDSFADVTEAIHVVQTELGITGTTAEEAASTIEGSVGAMKASWSNWLTELGKTDGDVEGMTDNLVQSVGTALSNIVPRVGQILQSLVQSIPSFLSSIVTILPQPFQDGLDKISESVGGLDNLLGPLGASFGAIGAIGLVPLLSKLPIVGSLFSGLATKLPIVGSLFSGLATKLPLLTNPLFIAAAGLGAFAAAGGDFGQIGDLVSGFVDTIVSALPGVIDAIVSAIPELVDGILSAVPQLLEAATQIVQALIDGIVVAVPLLVEGAVTLVTGLLDAIVANLPMIIQAALTLVTTLLQGIIQALPVLIQAGISLLMGLIQGIIENLPMIIEAALSLINGLLTAIVENLPLIIQAGIDLLMALVTGLIDALPMLLDGALQLLIGLVTAITENLPLIIEAGISLIMSLILGIIGALPDLITSAVGMISTIVETLLENLPMIIEAAIQIILAIVEGLVVAIPDLIAAIPQIIEAIWNAITEVDWLELGKTIIQGLIDGIASMVSGVGDAIGGVVDEISSWLPQSPAKKGPFSGRGWTPHRGKSLVEGFADGMRDSQSDVESAADQLARGAVIDPQQYASDAANAVEARARMAVDASFAAAPQQTATAVMERPAVGDVRITINATDGQSARDIALEVDKILRGGL</sequence>
<evidence type="ECO:0000256" key="1">
    <source>
        <dbReference type="SAM" id="MobiDB-lite"/>
    </source>
</evidence>
<feature type="transmembrane region" description="Helical" evidence="2">
    <location>
        <begin position="668"/>
        <end position="688"/>
    </location>
</feature>
<feature type="transmembrane region" description="Helical" evidence="2">
    <location>
        <begin position="492"/>
        <end position="512"/>
    </location>
</feature>
<accession>A0ABT7CC34</accession>
<evidence type="ECO:0000313" key="4">
    <source>
        <dbReference type="Proteomes" id="UP001170379"/>
    </source>
</evidence>
<gene>
    <name evidence="3" type="ORF">C7K25_15550</name>
</gene>
<dbReference type="EMBL" id="PXVD01000046">
    <property type="protein sequence ID" value="MDJ1372753.1"/>
    <property type="molecule type" value="Genomic_DNA"/>
</dbReference>
<keyword evidence="2" id="KW-0472">Membrane</keyword>
<evidence type="ECO:0000313" key="3">
    <source>
        <dbReference type="EMBL" id="MDJ1372753.1"/>
    </source>
</evidence>
<feature type="transmembrane region" description="Helical" evidence="2">
    <location>
        <begin position="695"/>
        <end position="714"/>
    </location>
</feature>
<feature type="transmembrane region" description="Helical" evidence="2">
    <location>
        <begin position="616"/>
        <end position="633"/>
    </location>
</feature>
<proteinExistence type="predicted"/>
<protein>
    <recommendedName>
        <fullName evidence="5">Phage tail protein</fullName>
    </recommendedName>
</protein>
<feature type="transmembrane region" description="Helical" evidence="2">
    <location>
        <begin position="546"/>
        <end position="565"/>
    </location>
</feature>
<keyword evidence="2" id="KW-1133">Transmembrane helix</keyword>
<dbReference type="Proteomes" id="UP001170379">
    <property type="component" value="Unassembled WGS sequence"/>
</dbReference>
<comment type="caution">
    <text evidence="3">The sequence shown here is derived from an EMBL/GenBank/DDBJ whole genome shotgun (WGS) entry which is preliminary data.</text>
</comment>
<organism evidence="3 4">
    <name type="scientific">Gulosibacter molinativorax</name>
    <dbReference type="NCBI Taxonomy" id="256821"/>
    <lineage>
        <taxon>Bacteria</taxon>
        <taxon>Bacillati</taxon>
        <taxon>Actinomycetota</taxon>
        <taxon>Actinomycetes</taxon>
        <taxon>Micrococcales</taxon>
        <taxon>Microbacteriaceae</taxon>
        <taxon>Gulosibacter</taxon>
    </lineage>
</organism>
<dbReference type="InterPro" id="IPR016024">
    <property type="entry name" value="ARM-type_fold"/>
</dbReference>
<evidence type="ECO:0000256" key="2">
    <source>
        <dbReference type="SAM" id="Phobius"/>
    </source>
</evidence>
<keyword evidence="2" id="KW-0812">Transmembrane</keyword>
<reference evidence="3" key="1">
    <citation type="submission" date="2018-03" db="EMBL/GenBank/DDBJ databases">
        <authorList>
            <person name="Nunes O.C."/>
            <person name="Lopes A.R."/>
            <person name="Froufe H."/>
            <person name="Munoz-Merida A."/>
            <person name="Barroso C."/>
            <person name="Egas C."/>
        </authorList>
    </citation>
    <scope>NUCLEOTIDE SEQUENCE</scope>
    <source>
        <strain evidence="3">ON4</strain>
    </source>
</reference>
<dbReference type="SUPFAM" id="SSF48371">
    <property type="entry name" value="ARM repeat"/>
    <property type="match status" value="1"/>
</dbReference>
<feature type="transmembrane region" description="Helical" evidence="2">
    <location>
        <begin position="771"/>
        <end position="795"/>
    </location>
</feature>
<reference evidence="3" key="2">
    <citation type="journal article" date="2022" name="Sci. Rep.">
        <title>In silico prediction of the enzymes involved in the degradation of the herbicide molinate by Gulosibacter molinativorax ON4T.</title>
        <authorList>
            <person name="Lopes A.R."/>
            <person name="Bunin E."/>
            <person name="Viana A.T."/>
            <person name="Froufe H."/>
            <person name="Munoz-Merida A."/>
            <person name="Pinho D."/>
            <person name="Figueiredo J."/>
            <person name="Barroso C."/>
            <person name="Vaz-Moreira I."/>
            <person name="Bellanger X."/>
            <person name="Egas C."/>
            <person name="Nunes O.C."/>
        </authorList>
    </citation>
    <scope>NUCLEOTIDE SEQUENCE</scope>
    <source>
        <strain evidence="3">ON4</strain>
    </source>
</reference>